<dbReference type="PANTHER" id="PTHR17453">
    <property type="entry name" value="SIGNAL RECOGNITION PARTICLE 19 KD PROTEIN"/>
    <property type="match status" value="1"/>
</dbReference>
<evidence type="ECO:0000256" key="12">
    <source>
        <dbReference type="SAM" id="MobiDB-lite"/>
    </source>
</evidence>
<gene>
    <name evidence="13" type="ORF">R1flu_006021</name>
</gene>
<comment type="similarity">
    <text evidence="3">Belongs to the SRP19 family.</text>
</comment>
<dbReference type="GO" id="GO:0003723">
    <property type="term" value="F:RNA binding"/>
    <property type="evidence" value="ECO:0007669"/>
    <property type="project" value="UniProtKB-KW"/>
</dbReference>
<dbReference type="SUPFAM" id="SSF69695">
    <property type="entry name" value="SRP19"/>
    <property type="match status" value="1"/>
</dbReference>
<dbReference type="FunFam" id="3.30.56.30:FF:000002">
    <property type="entry name" value="Signal recognition particle 19kDa"/>
    <property type="match status" value="1"/>
</dbReference>
<evidence type="ECO:0000256" key="5">
    <source>
        <dbReference type="ARBA" id="ARBA00022884"/>
    </source>
</evidence>
<evidence type="ECO:0000313" key="13">
    <source>
        <dbReference type="EMBL" id="KAL2634542.1"/>
    </source>
</evidence>
<accession>A0ABD1YXU8</accession>
<keyword evidence="4" id="KW-0963">Cytoplasm</keyword>
<keyword evidence="5" id="KW-0694">RNA-binding</keyword>
<dbReference type="PANTHER" id="PTHR17453:SF0">
    <property type="entry name" value="SIGNAL RECOGNITION PARTICLE 19 KDA PROTEIN"/>
    <property type="match status" value="1"/>
</dbReference>
<evidence type="ECO:0000256" key="3">
    <source>
        <dbReference type="ARBA" id="ARBA00008910"/>
    </source>
</evidence>
<dbReference type="Pfam" id="PF01922">
    <property type="entry name" value="SRP19"/>
    <property type="match status" value="1"/>
</dbReference>
<evidence type="ECO:0000256" key="4">
    <source>
        <dbReference type="ARBA" id="ARBA00022490"/>
    </source>
</evidence>
<organism evidence="13 14">
    <name type="scientific">Riccia fluitans</name>
    <dbReference type="NCBI Taxonomy" id="41844"/>
    <lineage>
        <taxon>Eukaryota</taxon>
        <taxon>Viridiplantae</taxon>
        <taxon>Streptophyta</taxon>
        <taxon>Embryophyta</taxon>
        <taxon>Marchantiophyta</taxon>
        <taxon>Marchantiopsida</taxon>
        <taxon>Marchantiidae</taxon>
        <taxon>Marchantiales</taxon>
        <taxon>Ricciaceae</taxon>
        <taxon>Riccia</taxon>
    </lineage>
</organism>
<keyword evidence="6" id="KW-0733">Signal recognition particle</keyword>
<dbReference type="AlphaFoldDB" id="A0ABD1YXU8"/>
<dbReference type="EMBL" id="JBHFFA010000003">
    <property type="protein sequence ID" value="KAL2634542.1"/>
    <property type="molecule type" value="Genomic_DNA"/>
</dbReference>
<evidence type="ECO:0000313" key="14">
    <source>
        <dbReference type="Proteomes" id="UP001605036"/>
    </source>
</evidence>
<evidence type="ECO:0000256" key="8">
    <source>
        <dbReference type="ARBA" id="ARBA00023274"/>
    </source>
</evidence>
<dbReference type="InterPro" id="IPR002778">
    <property type="entry name" value="Signal_recog_particle_SRP19"/>
</dbReference>
<comment type="subunit">
    <text evidence="9">Component of a signal recognition particle complex that consists of a 7SL RNA molecule of 300 nucleotides and six protein subunits: SRP72, SRP68, SRP54, SRP19, SRP14 and SRP9.</text>
</comment>
<feature type="region of interest" description="Disordered" evidence="12">
    <location>
        <begin position="103"/>
        <end position="137"/>
    </location>
</feature>
<evidence type="ECO:0000256" key="1">
    <source>
        <dbReference type="ARBA" id="ARBA00004496"/>
    </source>
</evidence>
<comment type="caution">
    <text evidence="13">The sequence shown here is derived from an EMBL/GenBank/DDBJ whole genome shotgun (WGS) entry which is preliminary data.</text>
</comment>
<name>A0ABD1YXU8_9MARC</name>
<comment type="function">
    <text evidence="11">Component of the signal recognition particle (SRP) complex, a ribonucleoprotein complex that mediates the cotranslational targeting of secretory and membrane proteins to the endoplasmic reticulum (ER). Binds directly to 7SL RNA. Mediates binding of SRP54 to the SRP complex.</text>
</comment>
<protein>
    <recommendedName>
        <fullName evidence="10">Signal recognition particle 19 kDa protein</fullName>
    </recommendedName>
</protein>
<keyword evidence="7" id="KW-0539">Nucleus</keyword>
<dbReference type="Proteomes" id="UP001605036">
    <property type="component" value="Unassembled WGS sequence"/>
</dbReference>
<evidence type="ECO:0000256" key="7">
    <source>
        <dbReference type="ARBA" id="ARBA00023242"/>
    </source>
</evidence>
<evidence type="ECO:0000256" key="6">
    <source>
        <dbReference type="ARBA" id="ARBA00023135"/>
    </source>
</evidence>
<keyword evidence="14" id="KW-1185">Reference proteome</keyword>
<evidence type="ECO:0000256" key="11">
    <source>
        <dbReference type="ARBA" id="ARBA00045518"/>
    </source>
</evidence>
<dbReference type="InterPro" id="IPR036521">
    <property type="entry name" value="SRP19-like_sf"/>
</dbReference>
<keyword evidence="8" id="KW-0687">Ribonucleoprotein</keyword>
<comment type="subcellular location">
    <subcellularLocation>
        <location evidence="1">Cytoplasm</location>
    </subcellularLocation>
    <subcellularLocation>
        <location evidence="2">Nucleus</location>
        <location evidence="2">Nucleolus</location>
    </subcellularLocation>
</comment>
<evidence type="ECO:0000256" key="9">
    <source>
        <dbReference type="ARBA" id="ARBA00033761"/>
    </source>
</evidence>
<sequence>MGDAVDTSRWVVFYPIYINSKKTLAEGRRINASVAVENPNYVEIRDCCNYLKLPCLEEPHKAYSRDFMQRGRVRVQLKRDDGSLVNPAIPTRKALMLKVAELVPKHQGRAKKPQETSSSSSASAGTGGKGKSGKKKK</sequence>
<dbReference type="Gene3D" id="3.30.56.30">
    <property type="entry name" value="Signal recognition particle, SRP19-like subunit"/>
    <property type="match status" value="1"/>
</dbReference>
<evidence type="ECO:0000256" key="10">
    <source>
        <dbReference type="ARBA" id="ARBA00033772"/>
    </source>
</evidence>
<dbReference type="GO" id="GO:0005786">
    <property type="term" value="C:signal recognition particle, endoplasmic reticulum targeting"/>
    <property type="evidence" value="ECO:0007669"/>
    <property type="project" value="UniProtKB-KW"/>
</dbReference>
<evidence type="ECO:0000256" key="2">
    <source>
        <dbReference type="ARBA" id="ARBA00004604"/>
    </source>
</evidence>
<reference evidence="13 14" key="1">
    <citation type="submission" date="2024-09" db="EMBL/GenBank/DDBJ databases">
        <title>Chromosome-scale assembly of Riccia fluitans.</title>
        <authorList>
            <person name="Paukszto L."/>
            <person name="Sawicki J."/>
            <person name="Karawczyk K."/>
            <person name="Piernik-Szablinska J."/>
            <person name="Szczecinska M."/>
            <person name="Mazdziarz M."/>
        </authorList>
    </citation>
    <scope>NUCLEOTIDE SEQUENCE [LARGE SCALE GENOMIC DNA]</scope>
    <source>
        <strain evidence="13">Rf_01</strain>
        <tissue evidence="13">Aerial parts of the thallus</tissue>
    </source>
</reference>
<dbReference type="GO" id="GO:0005730">
    <property type="term" value="C:nucleolus"/>
    <property type="evidence" value="ECO:0007669"/>
    <property type="project" value="UniProtKB-SubCell"/>
</dbReference>
<proteinExistence type="inferred from homology"/>